<dbReference type="RefSeq" id="WP_132170495.1">
    <property type="nucleotide sequence ID" value="NZ_SMKX01000067.1"/>
</dbReference>
<evidence type="ECO:0008006" key="4">
    <source>
        <dbReference type="Google" id="ProtNLM"/>
    </source>
</evidence>
<evidence type="ECO:0000256" key="1">
    <source>
        <dbReference type="SAM" id="SignalP"/>
    </source>
</evidence>
<keyword evidence="3" id="KW-1185">Reference proteome</keyword>
<evidence type="ECO:0000313" key="3">
    <source>
        <dbReference type="Proteomes" id="UP000295124"/>
    </source>
</evidence>
<sequence>MRATKKTLAITALLVLAGTGLAGSGTATAATTTSTPAAASTRQVADVTYYFHTVWATSGDCANRGRRGISNGEWIDWICVNDGLHSPVYKWSLYIR</sequence>
<proteinExistence type="predicted"/>
<name>A0A4R4ZJJ2_9ACTN</name>
<accession>A0A4R4ZJJ2</accession>
<dbReference type="EMBL" id="SMKX01000067">
    <property type="protein sequence ID" value="TDD57729.1"/>
    <property type="molecule type" value="Genomic_DNA"/>
</dbReference>
<feature type="chain" id="PRO_5020785022" description="Secreted protein" evidence="1">
    <location>
        <begin position="30"/>
        <end position="96"/>
    </location>
</feature>
<dbReference type="AlphaFoldDB" id="A0A4R4ZJJ2"/>
<protein>
    <recommendedName>
        <fullName evidence="4">Secreted protein</fullName>
    </recommendedName>
</protein>
<reference evidence="2 3" key="1">
    <citation type="submission" date="2019-03" db="EMBL/GenBank/DDBJ databases">
        <title>Draft genome sequences of novel Actinobacteria.</title>
        <authorList>
            <person name="Sahin N."/>
            <person name="Ay H."/>
            <person name="Saygin H."/>
        </authorList>
    </citation>
    <scope>NUCLEOTIDE SEQUENCE [LARGE SCALE GENOMIC DNA]</scope>
    <source>
        <strain evidence="2 3">JCM 13523</strain>
    </source>
</reference>
<organism evidence="2 3">
    <name type="scientific">Kribbella antibiotica</name>
    <dbReference type="NCBI Taxonomy" id="190195"/>
    <lineage>
        <taxon>Bacteria</taxon>
        <taxon>Bacillati</taxon>
        <taxon>Actinomycetota</taxon>
        <taxon>Actinomycetes</taxon>
        <taxon>Propionibacteriales</taxon>
        <taxon>Kribbellaceae</taxon>
        <taxon>Kribbella</taxon>
    </lineage>
</organism>
<gene>
    <name evidence="2" type="ORF">E1263_22460</name>
</gene>
<dbReference type="Proteomes" id="UP000295124">
    <property type="component" value="Unassembled WGS sequence"/>
</dbReference>
<evidence type="ECO:0000313" key="2">
    <source>
        <dbReference type="EMBL" id="TDD57729.1"/>
    </source>
</evidence>
<keyword evidence="1" id="KW-0732">Signal</keyword>
<comment type="caution">
    <text evidence="2">The sequence shown here is derived from an EMBL/GenBank/DDBJ whole genome shotgun (WGS) entry which is preliminary data.</text>
</comment>
<feature type="signal peptide" evidence="1">
    <location>
        <begin position="1"/>
        <end position="29"/>
    </location>
</feature>